<dbReference type="SUPFAM" id="SSF55298">
    <property type="entry name" value="YjgF-like"/>
    <property type="match status" value="1"/>
</dbReference>
<protein>
    <submittedName>
        <fullName evidence="1">Aminoacrylate peracid reductase RutC</fullName>
        <ecNumber evidence="1">1.-.-.-</ecNumber>
    </submittedName>
</protein>
<keyword evidence="1" id="KW-0560">Oxidoreductase</keyword>
<gene>
    <name evidence="1" type="primary">rutC</name>
    <name evidence="1" type="ORF">LMG32289_03962</name>
</gene>
<dbReference type="InterPro" id="IPR035959">
    <property type="entry name" value="RutC-like_sf"/>
</dbReference>
<accession>A0ABN7YXF5</accession>
<dbReference type="GO" id="GO:0016491">
    <property type="term" value="F:oxidoreductase activity"/>
    <property type="evidence" value="ECO:0007669"/>
    <property type="project" value="UniProtKB-KW"/>
</dbReference>
<dbReference type="Proteomes" id="UP000706525">
    <property type="component" value="Unassembled WGS sequence"/>
</dbReference>
<dbReference type="Gene3D" id="3.30.1330.40">
    <property type="entry name" value="RutC-like"/>
    <property type="match status" value="1"/>
</dbReference>
<evidence type="ECO:0000313" key="2">
    <source>
        <dbReference type="Proteomes" id="UP000706525"/>
    </source>
</evidence>
<proteinExistence type="predicted"/>
<comment type="caution">
    <text evidence="1">The sequence shown here is derived from an EMBL/GenBank/DDBJ whole genome shotgun (WGS) entry which is preliminary data.</text>
</comment>
<dbReference type="EMBL" id="CAJZAG010000007">
    <property type="protein sequence ID" value="CAG9177983.1"/>
    <property type="molecule type" value="Genomic_DNA"/>
</dbReference>
<dbReference type="PANTHER" id="PTHR47328">
    <property type="match status" value="1"/>
</dbReference>
<dbReference type="PANTHER" id="PTHR47328:SF1">
    <property type="entry name" value="RUTC FAMILY PROTEIN YOAB"/>
    <property type="match status" value="1"/>
</dbReference>
<evidence type="ECO:0000313" key="1">
    <source>
        <dbReference type="EMBL" id="CAG9177983.1"/>
    </source>
</evidence>
<dbReference type="CDD" id="cd06150">
    <property type="entry name" value="YjgF_YER057c_UK114_like_2"/>
    <property type="match status" value="1"/>
</dbReference>
<dbReference type="RefSeq" id="WP_223991341.1">
    <property type="nucleotide sequence ID" value="NZ_CAJZAG010000007.1"/>
</dbReference>
<sequence>MTTSASIVRLDQNHRRSRAVIANGMVFLAGQVADDKAGDITAQAREALAKVDALLAEAGTDKRRALTAQIWLADMADFDAFNAVWDAWVAPGETPTRCCGKVELADPAYRVEIVMSALLA</sequence>
<organism evidence="1 2">
    <name type="scientific">Cupriavidus pampae</name>
    <dbReference type="NCBI Taxonomy" id="659251"/>
    <lineage>
        <taxon>Bacteria</taxon>
        <taxon>Pseudomonadati</taxon>
        <taxon>Pseudomonadota</taxon>
        <taxon>Betaproteobacteria</taxon>
        <taxon>Burkholderiales</taxon>
        <taxon>Burkholderiaceae</taxon>
        <taxon>Cupriavidus</taxon>
    </lineage>
</organism>
<dbReference type="InterPro" id="IPR035709">
    <property type="entry name" value="YoaB-like"/>
</dbReference>
<dbReference type="EC" id="1.-.-.-" evidence="1"/>
<name>A0ABN7YXF5_9BURK</name>
<dbReference type="InterPro" id="IPR006175">
    <property type="entry name" value="YjgF/YER057c/UK114"/>
</dbReference>
<reference evidence="1 2" key="1">
    <citation type="submission" date="2021-08" db="EMBL/GenBank/DDBJ databases">
        <authorList>
            <person name="Peeters C."/>
        </authorList>
    </citation>
    <scope>NUCLEOTIDE SEQUENCE [LARGE SCALE GENOMIC DNA]</scope>
    <source>
        <strain evidence="1 2">LMG 32289</strain>
    </source>
</reference>
<dbReference type="Pfam" id="PF01042">
    <property type="entry name" value="Ribonuc_L-PSP"/>
    <property type="match status" value="1"/>
</dbReference>
<keyword evidence="2" id="KW-1185">Reference proteome</keyword>